<dbReference type="PATRIC" id="fig|413882.6.peg.1350"/>
<reference evidence="2 3" key="1">
    <citation type="submission" date="2015-05" db="EMBL/GenBank/DDBJ databases">
        <authorList>
            <person name="Tang B."/>
            <person name="Yu Y."/>
        </authorList>
    </citation>
    <scope>NUCLEOTIDE SEQUENCE [LARGE SCALE GENOMIC DNA]</scope>
    <source>
        <strain evidence="2 3">DSM 7029</strain>
    </source>
</reference>
<proteinExistence type="predicted"/>
<feature type="region of interest" description="Disordered" evidence="1">
    <location>
        <begin position="1010"/>
        <end position="1037"/>
    </location>
</feature>
<protein>
    <submittedName>
        <fullName evidence="2">Uncharacterized protein</fullName>
    </submittedName>
</protein>
<accession>A0A0G3BKT9</accession>
<feature type="region of interest" description="Disordered" evidence="1">
    <location>
        <begin position="1059"/>
        <end position="1086"/>
    </location>
</feature>
<sequence>MADLKRAGPIKWRTSPLTTQAHLGPTRPDVRGPARPSAEALALSGKRLSALKQERLQGRVDAATAMITAQTPVGSGAPQAPKSRDAFRSRQACEAAITTLLGPGSEALAERVLAHAVPGPSGRPFERPLMIATALHKVCHQDTALAAQLLDGLAGGVASLPPEQAVFAHRLQRLLAATPAGMDALCAMEGGPATPALREAYEAALQISSLLLERGVNPGGTASLEAFHRVAVAHPESGRRIGEGDDHRDRLAHKALMWAMAVRTGDMHGVDATHHAAYVAWQNGFTESGKNSDFSRALQRLHKFIPYAERGETGVKRLTPKTVVESIGRAFAKPFGKGLSPMTHMREGAQGATLGDLKTEQEAFRTGLEGAILRLRAPLHAEAGRLIGLPARTANEEAVLNSTLVKLAVLDHWREVGRKDIKPQAQDIEQRAAQLFSGHRVDPRIVQRELKGMDHKLRLKTLEAWAQGVGGLDGFGQDIAKLRETARGEKQRPKVFTVDDMRALALELVRGNDVARFSEGGTTGLSVSAGLGVAGFQSPSLGAGPDVKAETGRHATVQFGVSGVGGEVFIGTERRKAAHAGVNVSLGWPAGSRVGIGASVGAKVGGETLAAEGVAIRTRKGSGDAWKEKTAEVVNFLFDQVRPSDGQTRPADKADLWQRYADRYGNDPDVSFTFVSHQAKTTKAGVSAGAGASVNIAGLRLGPSVSAGLEHNRMSALRDDRAGKWTTTVAGQGIRNNLALGASLAASAPAVQLGHATAQGGPGGPNGIFTTAPPVQSVSLPGLALLGAGTDITLRTENGVTRLTKERGRLTPELCSQQREFGSANEFIAYLESQRAQWEPVIGERDADGVLVGGAAKFDTFLREVKALAAKGNQTFVEGRSLRPEVADLIDAYHAQAQSLRGVGDVNSHRAPLEPAAALELQALDQEMHRLLTEPSSWRPSGASASEATSTLKENGVELVLKLTARGEASANRTLVKLSAEPNAAEPPSRPLSQAAEAAVVLPPPIVVGAETPVGSRAETRTTAQTGEANAAVPPSQLSSQAAEAAVVLPPPIVVGAETPVGSRAGTRTTARPTEPNAAVPPSRLPSQGAEAAVVLPPPMVVGAETPVGSRAETPTTAQAAEENTDAAIRARARALMDEIYAEVEGRGSPGSAS</sequence>
<keyword evidence="3" id="KW-1185">Reference proteome</keyword>
<dbReference type="EMBL" id="CP011371">
    <property type="protein sequence ID" value="AKJ27976.1"/>
    <property type="molecule type" value="Genomic_DNA"/>
</dbReference>
<gene>
    <name evidence="2" type="ORF">AAW51_1285</name>
</gene>
<dbReference type="KEGG" id="pbh:AAW51_1285"/>
<evidence type="ECO:0000313" key="2">
    <source>
        <dbReference type="EMBL" id="AKJ27976.1"/>
    </source>
</evidence>
<evidence type="ECO:0000313" key="3">
    <source>
        <dbReference type="Proteomes" id="UP000035352"/>
    </source>
</evidence>
<dbReference type="AlphaFoldDB" id="A0A0G3BKT9"/>
<name>A0A0G3BKT9_9BURK</name>
<evidence type="ECO:0000256" key="1">
    <source>
        <dbReference type="SAM" id="MobiDB-lite"/>
    </source>
</evidence>
<feature type="region of interest" description="Disordered" evidence="1">
    <location>
        <begin position="1"/>
        <end position="35"/>
    </location>
</feature>
<dbReference type="Proteomes" id="UP000035352">
    <property type="component" value="Chromosome"/>
</dbReference>
<organism evidence="2 3">
    <name type="scientific">Caldimonas brevitalea</name>
    <dbReference type="NCBI Taxonomy" id="413882"/>
    <lineage>
        <taxon>Bacteria</taxon>
        <taxon>Pseudomonadati</taxon>
        <taxon>Pseudomonadota</taxon>
        <taxon>Betaproteobacteria</taxon>
        <taxon>Burkholderiales</taxon>
        <taxon>Sphaerotilaceae</taxon>
        <taxon>Caldimonas</taxon>
    </lineage>
</organism>